<reference evidence="6 7" key="1">
    <citation type="submission" date="2024-09" db="EMBL/GenBank/DDBJ databases">
        <title>Genome sequencing and assembly of Phytophthora oleae, isolate VK10A, causative agent of rot of olive drupes.</title>
        <authorList>
            <person name="Conti Taguali S."/>
            <person name="Riolo M."/>
            <person name="La Spada F."/>
            <person name="Cacciola S.O."/>
            <person name="Dionisio G."/>
        </authorList>
    </citation>
    <scope>NUCLEOTIDE SEQUENCE [LARGE SCALE GENOMIC DNA]</scope>
    <source>
        <strain evidence="6 7">VK10A</strain>
    </source>
</reference>
<sequence>MLLVAVAALLALWLLYQAVRFTGRRAFALDGKVVVITGAASGIGRRLAQKVFNEARDVTLALLDIDTKALKTLQKELLQTGGGKQVFVYECNVADHGSVDGTITRVVEDIAPKHISVLVNNAGVVMGRSLENLTPEQIQQTFAVNTLAHFWTVKAALPSMKKAPEALLVTLSSVMGMTSSAGLTDYCASKAAVIAFHEALRLELWHDNIKTIRTLLVCPAAVDTGMFAGVLAADDWALKISRFFIPLLSEFEVVDTIYRSIQRGDELLVSCFSGWRGIALSWAPTISRALPVPLYDSVVRLGGGLNGMDTFIGKNYDQVKKEKSKLT</sequence>
<dbReference type="InterPro" id="IPR036291">
    <property type="entry name" value="NAD(P)-bd_dom_sf"/>
</dbReference>
<dbReference type="Gene3D" id="3.40.50.720">
    <property type="entry name" value="NAD(P)-binding Rossmann-like Domain"/>
    <property type="match status" value="1"/>
</dbReference>
<name>A0ABD3F3C7_9STRA</name>
<dbReference type="PROSITE" id="PS00061">
    <property type="entry name" value="ADH_SHORT"/>
    <property type="match status" value="1"/>
</dbReference>
<proteinExistence type="inferred from homology"/>
<keyword evidence="7" id="KW-1185">Reference proteome</keyword>
<evidence type="ECO:0000313" key="6">
    <source>
        <dbReference type="EMBL" id="KAL3660487.1"/>
    </source>
</evidence>
<evidence type="ECO:0000259" key="5">
    <source>
        <dbReference type="SMART" id="SM00822"/>
    </source>
</evidence>
<dbReference type="PRINTS" id="PR00081">
    <property type="entry name" value="GDHRDH"/>
</dbReference>
<dbReference type="PANTHER" id="PTHR24322">
    <property type="entry name" value="PKSB"/>
    <property type="match status" value="1"/>
</dbReference>
<evidence type="ECO:0000313" key="7">
    <source>
        <dbReference type="Proteomes" id="UP001632037"/>
    </source>
</evidence>
<dbReference type="SMART" id="SM00822">
    <property type="entry name" value="PKS_KR"/>
    <property type="match status" value="1"/>
</dbReference>
<keyword evidence="4" id="KW-0732">Signal</keyword>
<dbReference type="EMBL" id="JBIMZQ010000041">
    <property type="protein sequence ID" value="KAL3660487.1"/>
    <property type="molecule type" value="Genomic_DNA"/>
</dbReference>
<dbReference type="SUPFAM" id="SSF51735">
    <property type="entry name" value="NAD(P)-binding Rossmann-fold domains"/>
    <property type="match status" value="1"/>
</dbReference>
<dbReference type="Proteomes" id="UP001632037">
    <property type="component" value="Unassembled WGS sequence"/>
</dbReference>
<dbReference type="InterPro" id="IPR002347">
    <property type="entry name" value="SDR_fam"/>
</dbReference>
<feature type="chain" id="PRO_5044880592" description="Ketoreductase domain-containing protein" evidence="4">
    <location>
        <begin position="19"/>
        <end position="327"/>
    </location>
</feature>
<dbReference type="PANTHER" id="PTHR24322:SF736">
    <property type="entry name" value="RETINOL DEHYDROGENASE 10"/>
    <property type="match status" value="1"/>
</dbReference>
<evidence type="ECO:0000256" key="4">
    <source>
        <dbReference type="SAM" id="SignalP"/>
    </source>
</evidence>
<organism evidence="6 7">
    <name type="scientific">Phytophthora oleae</name>
    <dbReference type="NCBI Taxonomy" id="2107226"/>
    <lineage>
        <taxon>Eukaryota</taxon>
        <taxon>Sar</taxon>
        <taxon>Stramenopiles</taxon>
        <taxon>Oomycota</taxon>
        <taxon>Peronosporomycetes</taxon>
        <taxon>Peronosporales</taxon>
        <taxon>Peronosporaceae</taxon>
        <taxon>Phytophthora</taxon>
    </lineage>
</organism>
<feature type="signal peptide" evidence="4">
    <location>
        <begin position="1"/>
        <end position="18"/>
    </location>
</feature>
<dbReference type="InterPro" id="IPR057326">
    <property type="entry name" value="KR_dom"/>
</dbReference>
<dbReference type="PRINTS" id="PR00080">
    <property type="entry name" value="SDRFAMILY"/>
</dbReference>
<dbReference type="Pfam" id="PF00106">
    <property type="entry name" value="adh_short"/>
    <property type="match status" value="1"/>
</dbReference>
<feature type="domain" description="Ketoreductase" evidence="5">
    <location>
        <begin position="32"/>
        <end position="215"/>
    </location>
</feature>
<evidence type="ECO:0000256" key="3">
    <source>
        <dbReference type="RuleBase" id="RU000363"/>
    </source>
</evidence>
<dbReference type="GO" id="GO:0016491">
    <property type="term" value="F:oxidoreductase activity"/>
    <property type="evidence" value="ECO:0007669"/>
    <property type="project" value="UniProtKB-KW"/>
</dbReference>
<evidence type="ECO:0000256" key="1">
    <source>
        <dbReference type="ARBA" id="ARBA00006484"/>
    </source>
</evidence>
<protein>
    <recommendedName>
        <fullName evidence="5">Ketoreductase domain-containing protein</fullName>
    </recommendedName>
</protein>
<gene>
    <name evidence="6" type="ORF">V7S43_014632</name>
</gene>
<comment type="caution">
    <text evidence="6">The sequence shown here is derived from an EMBL/GenBank/DDBJ whole genome shotgun (WGS) entry which is preliminary data.</text>
</comment>
<evidence type="ECO:0000256" key="2">
    <source>
        <dbReference type="ARBA" id="ARBA00023002"/>
    </source>
</evidence>
<accession>A0ABD3F3C7</accession>
<dbReference type="AlphaFoldDB" id="A0ABD3F3C7"/>
<comment type="similarity">
    <text evidence="1 3">Belongs to the short-chain dehydrogenases/reductases (SDR) family.</text>
</comment>
<keyword evidence="2" id="KW-0560">Oxidoreductase</keyword>
<dbReference type="InterPro" id="IPR020904">
    <property type="entry name" value="Sc_DH/Rdtase_CS"/>
</dbReference>